<dbReference type="FunFam" id="2.40.10.10:FF:000001">
    <property type="entry name" value="Periplasmic serine protease DegS"/>
    <property type="match status" value="1"/>
</dbReference>
<dbReference type="GO" id="GO:0004252">
    <property type="term" value="F:serine-type endopeptidase activity"/>
    <property type="evidence" value="ECO:0007669"/>
    <property type="project" value="InterPro"/>
</dbReference>
<dbReference type="RefSeq" id="WP_171216986.1">
    <property type="nucleotide sequence ID" value="NZ_JABEPP010000001.1"/>
</dbReference>
<keyword evidence="3" id="KW-0378">Hydrolase</keyword>
<dbReference type="Gene3D" id="2.40.10.10">
    <property type="entry name" value="Trypsin-like serine proteases"/>
    <property type="match status" value="2"/>
</dbReference>
<evidence type="ECO:0000256" key="4">
    <source>
        <dbReference type="ARBA" id="ARBA00022825"/>
    </source>
</evidence>
<dbReference type="Gene3D" id="2.30.42.10">
    <property type="match status" value="1"/>
</dbReference>
<evidence type="ECO:0000259" key="5">
    <source>
        <dbReference type="PROSITE" id="PS50106"/>
    </source>
</evidence>
<comment type="similarity">
    <text evidence="1">Belongs to the peptidase S1C family.</text>
</comment>
<name>A0A849I1Q5_9HYPH</name>
<dbReference type="AlphaFoldDB" id="A0A849I1Q5"/>
<dbReference type="InterPro" id="IPR036034">
    <property type="entry name" value="PDZ_sf"/>
</dbReference>
<dbReference type="PROSITE" id="PS50106">
    <property type="entry name" value="PDZ"/>
    <property type="match status" value="1"/>
</dbReference>
<keyword evidence="4" id="KW-0720">Serine protease</keyword>
<evidence type="ECO:0000256" key="3">
    <source>
        <dbReference type="ARBA" id="ARBA00022801"/>
    </source>
</evidence>
<dbReference type="SUPFAM" id="SSF50156">
    <property type="entry name" value="PDZ domain-like"/>
    <property type="match status" value="1"/>
</dbReference>
<dbReference type="Pfam" id="PF13180">
    <property type="entry name" value="PDZ_2"/>
    <property type="match status" value="1"/>
</dbReference>
<gene>
    <name evidence="6" type="ORF">HJG44_03865</name>
</gene>
<protein>
    <submittedName>
        <fullName evidence="6">Trypsin-like serine protease</fullName>
    </submittedName>
</protein>
<dbReference type="InterPro" id="IPR009003">
    <property type="entry name" value="Peptidase_S1_PA"/>
</dbReference>
<keyword evidence="7" id="KW-1185">Reference proteome</keyword>
<dbReference type="SUPFAM" id="SSF50494">
    <property type="entry name" value="Trypsin-like serine proteases"/>
    <property type="match status" value="1"/>
</dbReference>
<dbReference type="InterPro" id="IPR043504">
    <property type="entry name" value="Peptidase_S1_PA_chymotrypsin"/>
</dbReference>
<evidence type="ECO:0000256" key="2">
    <source>
        <dbReference type="ARBA" id="ARBA00022670"/>
    </source>
</evidence>
<dbReference type="EMBL" id="JABEPP010000001">
    <property type="protein sequence ID" value="NNM71534.1"/>
    <property type="molecule type" value="Genomic_DNA"/>
</dbReference>
<evidence type="ECO:0000313" key="7">
    <source>
        <dbReference type="Proteomes" id="UP000564885"/>
    </source>
</evidence>
<keyword evidence="2 6" id="KW-0645">Protease</keyword>
<feature type="domain" description="PDZ" evidence="5">
    <location>
        <begin position="253"/>
        <end position="327"/>
    </location>
</feature>
<dbReference type="InterPro" id="IPR001940">
    <property type="entry name" value="Peptidase_S1C"/>
</dbReference>
<dbReference type="PANTHER" id="PTHR43343">
    <property type="entry name" value="PEPTIDASE S12"/>
    <property type="match status" value="1"/>
</dbReference>
<proteinExistence type="inferred from homology"/>
<dbReference type="GO" id="GO:0006508">
    <property type="term" value="P:proteolysis"/>
    <property type="evidence" value="ECO:0007669"/>
    <property type="project" value="UniProtKB-KW"/>
</dbReference>
<dbReference type="Proteomes" id="UP000564885">
    <property type="component" value="Unassembled WGS sequence"/>
</dbReference>
<organism evidence="6 7">
    <name type="scientific">Enterovirga aerilata</name>
    <dbReference type="NCBI Taxonomy" id="2730920"/>
    <lineage>
        <taxon>Bacteria</taxon>
        <taxon>Pseudomonadati</taxon>
        <taxon>Pseudomonadota</taxon>
        <taxon>Alphaproteobacteria</taxon>
        <taxon>Hyphomicrobiales</taxon>
        <taxon>Methylobacteriaceae</taxon>
        <taxon>Enterovirga</taxon>
    </lineage>
</organism>
<accession>A0A849I1Q5</accession>
<sequence>MRDGLSRVALTLAVLLLAAFVAEPYVARFLYTQEAPRVVTPRDDLTASERSTIELFERASPSVVHVFAVSRANRNLLTGEEGGGQQTGTGFVWDAAGHIVTNNHVVQNAGPIAVRLASGEIASASIVGTAPNYDLAVLRLGRLREPPPPIAIGASRDLKVGQSAFAIGNPFGLDQTLTTGVISALQRRLPTGQGRELADVIQTDAAINPGNSGGPLLDSAGRVIGVNTAIFSPSGASAGIGFAIPIDVVNRVVPELIRNGRMPQPGIGIIAGAEAVTARLGIPGVVVVRTIPGSPAQRAGIRGIDPVTGELGDVIVGVNGRAVSRLSDLLDELERAGIGQAIEIELLRDGQTERLRVEIADLGSSRR</sequence>
<dbReference type="Pfam" id="PF13365">
    <property type="entry name" value="Trypsin_2"/>
    <property type="match status" value="1"/>
</dbReference>
<dbReference type="InterPro" id="IPR051201">
    <property type="entry name" value="Chloro_Bact_Ser_Proteases"/>
</dbReference>
<evidence type="ECO:0000256" key="1">
    <source>
        <dbReference type="ARBA" id="ARBA00010541"/>
    </source>
</evidence>
<evidence type="ECO:0000313" key="6">
    <source>
        <dbReference type="EMBL" id="NNM71534.1"/>
    </source>
</evidence>
<dbReference type="InterPro" id="IPR001478">
    <property type="entry name" value="PDZ"/>
</dbReference>
<dbReference type="PANTHER" id="PTHR43343:SF3">
    <property type="entry name" value="PROTEASE DO-LIKE 8, CHLOROPLASTIC"/>
    <property type="match status" value="1"/>
</dbReference>
<reference evidence="6 7" key="1">
    <citation type="submission" date="2020-04" db="EMBL/GenBank/DDBJ databases">
        <title>Enterovirga sp. isolate from soil.</title>
        <authorList>
            <person name="Chea S."/>
            <person name="Kim D.-U."/>
        </authorList>
    </citation>
    <scope>NUCLEOTIDE SEQUENCE [LARGE SCALE GENOMIC DNA]</scope>
    <source>
        <strain evidence="6 7">DB1703</strain>
    </source>
</reference>
<dbReference type="PRINTS" id="PR00834">
    <property type="entry name" value="PROTEASES2C"/>
</dbReference>
<comment type="caution">
    <text evidence="6">The sequence shown here is derived from an EMBL/GenBank/DDBJ whole genome shotgun (WGS) entry which is preliminary data.</text>
</comment>